<keyword evidence="1" id="KW-0547">Nucleotide-binding</keyword>
<dbReference type="InterPro" id="IPR014001">
    <property type="entry name" value="Helicase_ATP-bd"/>
</dbReference>
<dbReference type="GO" id="GO:0055087">
    <property type="term" value="C:Ski complex"/>
    <property type="evidence" value="ECO:0007669"/>
    <property type="project" value="TreeGrafter"/>
</dbReference>
<dbReference type="EMBL" id="AJ223310">
    <property type="protein sequence ID" value="CAA11251.1"/>
    <property type="molecule type" value="Genomic_DNA"/>
</dbReference>
<dbReference type="GO" id="GO:0016787">
    <property type="term" value="F:hydrolase activity"/>
    <property type="evidence" value="ECO:0007669"/>
    <property type="project" value="UniProtKB-KW"/>
</dbReference>
<dbReference type="Pfam" id="PF00271">
    <property type="entry name" value="Helicase_C"/>
    <property type="match status" value="1"/>
</dbReference>
<dbReference type="InterPro" id="IPR011545">
    <property type="entry name" value="DEAD/DEAH_box_helicase_dom"/>
</dbReference>
<proteinExistence type="predicted"/>
<dbReference type="InterPro" id="IPR001650">
    <property type="entry name" value="Helicase_C-like"/>
</dbReference>
<dbReference type="PROSITE" id="PS51192">
    <property type="entry name" value="HELICASE_ATP_BIND_1"/>
    <property type="match status" value="1"/>
</dbReference>
<dbReference type="Gene3D" id="3.40.50.300">
    <property type="entry name" value="P-loop containing nucleotide triphosphate hydrolases"/>
    <property type="match status" value="2"/>
</dbReference>
<evidence type="ECO:0000256" key="3">
    <source>
        <dbReference type="ARBA" id="ARBA00022806"/>
    </source>
</evidence>
<dbReference type="GO" id="GO:0070478">
    <property type="term" value="P:nuclear-transcribed mRNA catabolic process, 3'-5' exonucleolytic nonsense-mediated decay"/>
    <property type="evidence" value="ECO:0007669"/>
    <property type="project" value="TreeGrafter"/>
</dbReference>
<accession>O69801</accession>
<dbReference type="GO" id="GO:0004386">
    <property type="term" value="F:helicase activity"/>
    <property type="evidence" value="ECO:0007669"/>
    <property type="project" value="UniProtKB-KW"/>
</dbReference>
<dbReference type="Pfam" id="PF00270">
    <property type="entry name" value="DEAD"/>
    <property type="match status" value="1"/>
</dbReference>
<dbReference type="SMART" id="SM00490">
    <property type="entry name" value="HELICc"/>
    <property type="match status" value="1"/>
</dbReference>
<keyword evidence="3 9" id="KW-0347">Helicase</keyword>
<evidence type="ECO:0000259" key="7">
    <source>
        <dbReference type="PROSITE" id="PS51194"/>
    </source>
</evidence>
<feature type="region of interest" description="Disordered" evidence="5">
    <location>
        <begin position="1"/>
        <end position="58"/>
    </location>
</feature>
<name>O69801_STRAX</name>
<dbReference type="GO" id="GO:0003676">
    <property type="term" value="F:nucleic acid binding"/>
    <property type="evidence" value="ECO:0007669"/>
    <property type="project" value="InterPro"/>
</dbReference>
<dbReference type="GO" id="GO:0005524">
    <property type="term" value="F:ATP binding"/>
    <property type="evidence" value="ECO:0007669"/>
    <property type="project" value="UniProtKB-KW"/>
</dbReference>
<keyword evidence="2" id="KW-0378">Hydrolase</keyword>
<feature type="compositionally biased region" description="Basic residues" evidence="5">
    <location>
        <begin position="294"/>
        <end position="309"/>
    </location>
</feature>
<sequence length="612" mass="66558">MTEDLSPAERYGSSSARCRAGHRARPLPRDVRLRPRPLPDRGLSGTRGGQGGAGGRATGSGKTIVGEFAVHLALQQGKKCFYTTPIKALSNQKYADLARRYGADKVGLLTGDNSVNSDAPVVVMTTEVLRNMLYAGSQTLLGLGYVVMDEVHYLSDRFRGAVWEEVIIHLPESVTLVSLSATVSNAEEFGDWLDTVRGDTQVIVSEHRPVPLFQHVLAGRRMYDLFEEGEGHKKAVNPTSRGWPAWRPAAVVPGPQTRPRHARPTASVTRAAVAGVDAGPARGDRAAGRRRAAARHHVHLQPRRLRGRRPAVPVRGPQAERRGRARQGARLVEERTASIPTEDLHVLGYYEWLEGLERGIAAHHAGMLPTFKEVVEELFVRGLVKAVFATETLALGINMPARSVVLEKLVKWNGEQHADITPGEYTQLTGRAGRRGIGCRGPRGRVVAARFSPEHLAGLAGTRTYLRSSFKPSYNMAVNLVDQFGRHLTRAARDVLRAVPGDKSVVGISRQVQRNEEGLEGYKESMTCHLGDFEEYAAPRTQGPRDRAGQAGRGAAAGQAAVALEKLKPGDVIHVPTASTPDWRSCSTRACPRAAPTAIVASSSTTRRGRWC</sequence>
<dbReference type="SUPFAM" id="SSF52540">
    <property type="entry name" value="P-loop containing nucleoside triphosphate hydrolases"/>
    <property type="match status" value="1"/>
</dbReference>
<evidence type="ECO:0000256" key="1">
    <source>
        <dbReference type="ARBA" id="ARBA00022741"/>
    </source>
</evidence>
<evidence type="ECO:0000256" key="5">
    <source>
        <dbReference type="SAM" id="MobiDB-lite"/>
    </source>
</evidence>
<evidence type="ECO:0000313" key="9">
    <source>
        <dbReference type="EMBL" id="CAA11251.1"/>
    </source>
</evidence>
<evidence type="ECO:0000313" key="8">
    <source>
        <dbReference type="EMBL" id="AAD00270.1"/>
    </source>
</evidence>
<dbReference type="PANTHER" id="PTHR12131:SF1">
    <property type="entry name" value="ATP-DEPENDENT RNA HELICASE SUPV3L1, MITOCHONDRIAL-RELATED"/>
    <property type="match status" value="1"/>
</dbReference>
<dbReference type="EMBL" id="U77894">
    <property type="protein sequence ID" value="AAD00270.1"/>
    <property type="molecule type" value="Genomic_DNA"/>
</dbReference>
<dbReference type="InterPro" id="IPR027417">
    <property type="entry name" value="P-loop_NTPase"/>
</dbReference>
<gene>
    <name evidence="9" type="primary">sab3</name>
</gene>
<feature type="domain" description="Helicase ATP-binding" evidence="6">
    <location>
        <begin position="43"/>
        <end position="201"/>
    </location>
</feature>
<dbReference type="PROSITE" id="PS51194">
    <property type="entry name" value="HELICASE_CTER"/>
    <property type="match status" value="1"/>
</dbReference>
<feature type="compositionally biased region" description="Gly residues" evidence="5">
    <location>
        <begin position="45"/>
        <end position="58"/>
    </location>
</feature>
<feature type="region of interest" description="Disordered" evidence="5">
    <location>
        <begin position="251"/>
        <end position="270"/>
    </location>
</feature>
<feature type="region of interest" description="Disordered" evidence="5">
    <location>
        <begin position="294"/>
        <end position="331"/>
    </location>
</feature>
<evidence type="ECO:0000259" key="6">
    <source>
        <dbReference type="PROSITE" id="PS51192"/>
    </source>
</evidence>
<protein>
    <submittedName>
        <fullName evidence="8 9">Helicase</fullName>
    </submittedName>
</protein>
<dbReference type="SMART" id="SM00487">
    <property type="entry name" value="DEXDc"/>
    <property type="match status" value="1"/>
</dbReference>
<feature type="domain" description="Helicase C-terminal" evidence="7">
    <location>
        <begin position="318"/>
        <end position="482"/>
    </location>
</feature>
<dbReference type="AlphaFoldDB" id="O69801"/>
<reference evidence="8" key="1">
    <citation type="submission" date="1996-11" db="EMBL/GenBank/DDBJ databases">
        <title>The Streptomyces gene of striking similarities to the DNA/RNA helicase.</title>
        <authorList>
            <person name="Hong Y-S."/>
            <person name="Lee J.J."/>
        </authorList>
    </citation>
    <scope>NUCLEOTIDE SEQUENCE</scope>
    <source>
        <strain evidence="8">ATCC 31271</strain>
    </source>
</reference>
<organism evidence="9">
    <name type="scientific">Streptomyces avermitilis</name>
    <dbReference type="NCBI Taxonomy" id="33903"/>
    <lineage>
        <taxon>Bacteria</taxon>
        <taxon>Bacillati</taxon>
        <taxon>Actinomycetota</taxon>
        <taxon>Actinomycetes</taxon>
        <taxon>Kitasatosporales</taxon>
        <taxon>Streptomycetaceae</taxon>
        <taxon>Streptomyces</taxon>
    </lineage>
</organism>
<reference evidence="9" key="2">
    <citation type="submission" date="1998-02" db="EMBL/GenBank/DDBJ databases">
        <title>The Streptomyces gene of striking similarities to the DNA/RNA helicase.</title>
        <authorList>
            <person name="Hong Y.S."/>
            <person name="Lee J.J."/>
        </authorList>
    </citation>
    <scope>NUCLEOTIDE SEQUENCE</scope>
    <source>
        <strain evidence="9">ATCC 31271</strain>
    </source>
</reference>
<dbReference type="InterPro" id="IPR050699">
    <property type="entry name" value="RNA-DNA_Helicase"/>
</dbReference>
<dbReference type="PANTHER" id="PTHR12131">
    <property type="entry name" value="ATP-DEPENDENT RNA AND DNA HELICASE"/>
    <property type="match status" value="1"/>
</dbReference>
<keyword evidence="4" id="KW-0067">ATP-binding</keyword>
<evidence type="ECO:0000256" key="4">
    <source>
        <dbReference type="ARBA" id="ARBA00022840"/>
    </source>
</evidence>
<evidence type="ECO:0000256" key="2">
    <source>
        <dbReference type="ARBA" id="ARBA00022801"/>
    </source>
</evidence>
<feature type="compositionally biased region" description="Basic and acidic residues" evidence="5">
    <location>
        <begin position="27"/>
        <end position="39"/>
    </location>
</feature>